<dbReference type="OrthoDB" id="2927657at2"/>
<reference evidence="1 2" key="1">
    <citation type="submission" date="2015-05" db="EMBL/GenBank/DDBJ databases">
        <title>Whole genome sequence and identification of bacterial endophytes from Costus igneus.</title>
        <authorList>
            <person name="Lee Y.P."/>
            <person name="Gan H.M."/>
            <person name="Eng W."/>
            <person name="Wheatley M.S."/>
            <person name="Caraballo A."/>
            <person name="Polter S."/>
            <person name="Savka M.A."/>
            <person name="Hudson A.O."/>
        </authorList>
    </citation>
    <scope>NUCLEOTIDE SEQUENCE [LARGE SCALE GENOMIC DNA]</scope>
    <source>
        <strain evidence="1 2">RIT379</strain>
    </source>
</reference>
<organism evidence="1 2">
    <name type="scientific">Niallia circulans</name>
    <name type="common">Bacillus circulans</name>
    <dbReference type="NCBI Taxonomy" id="1397"/>
    <lineage>
        <taxon>Bacteria</taxon>
        <taxon>Bacillati</taxon>
        <taxon>Bacillota</taxon>
        <taxon>Bacilli</taxon>
        <taxon>Bacillales</taxon>
        <taxon>Bacillaceae</taxon>
        <taxon>Niallia</taxon>
    </lineage>
</organism>
<proteinExistence type="predicted"/>
<accession>A0A0J1LFS3</accession>
<gene>
    <name evidence="1" type="ORF">ABW02_03415</name>
</gene>
<protein>
    <submittedName>
        <fullName evidence="1">Uncharacterized protein</fullName>
    </submittedName>
</protein>
<name>A0A0J1LFS3_NIACI</name>
<dbReference type="PATRIC" id="fig|1397.4.peg.1954"/>
<comment type="caution">
    <text evidence="1">The sequence shown here is derived from an EMBL/GenBank/DDBJ whole genome shotgun (WGS) entry which is preliminary data.</text>
</comment>
<evidence type="ECO:0000313" key="2">
    <source>
        <dbReference type="Proteomes" id="UP000036045"/>
    </source>
</evidence>
<dbReference type="AlphaFoldDB" id="A0A0J1LFS3"/>
<evidence type="ECO:0000313" key="1">
    <source>
        <dbReference type="EMBL" id="KLV27955.1"/>
    </source>
</evidence>
<dbReference type="Proteomes" id="UP000036045">
    <property type="component" value="Unassembled WGS sequence"/>
</dbReference>
<sequence>MKWSEFVSPKKNRVLPVIIEVYEKKYPPYASKLYPIYYTSFNDLGILFTPCGLFRRKKKRDLRTIRYKDIVSVEFNVHRVPTVYLYLLGSSLHVNIIIQLKDQSILHLESEDISILPDVFQLLKKHKVVRKDPQKLQSILKEKDTMEKFYSYMDKHLEADMQYSKKEPKIK</sequence>
<dbReference type="RefSeq" id="WP_047940509.1">
    <property type="nucleotide sequence ID" value="NZ_JABRVN010000362.1"/>
</dbReference>
<keyword evidence="2" id="KW-1185">Reference proteome</keyword>
<dbReference type="EMBL" id="LDPH01000002">
    <property type="protein sequence ID" value="KLV27955.1"/>
    <property type="molecule type" value="Genomic_DNA"/>
</dbReference>